<evidence type="ECO:0000313" key="3">
    <source>
        <dbReference type="Proteomes" id="UP000095085"/>
    </source>
</evidence>
<dbReference type="RefSeq" id="XP_020074411.1">
    <property type="nucleotide sequence ID" value="XM_020223330.1"/>
</dbReference>
<proteinExistence type="predicted"/>
<feature type="region of interest" description="Disordered" evidence="1">
    <location>
        <begin position="1"/>
        <end position="28"/>
    </location>
</feature>
<evidence type="ECO:0000313" key="2">
    <source>
        <dbReference type="EMBL" id="ODV65344.1"/>
    </source>
</evidence>
<accession>A0A1E4RDK4</accession>
<sequence>MYKKPPSPWEEPSLDEQSEPAQYEYAETDSDDLVIDFDRIGDSFEESSGHDFLSMQPLSSKPMNRIYHPPPIYFPPHRSSESTTPICSPLTYSRFVDTLKEATVSLKSPISLIKKVTTKSPGISTSISSSNSSSYLVNSMLAEPTQSKLKKVMEKAAKFLKLKYPNSDVESIYEVDFDRIYALMDAYKSTYHKNFHESKQEASVNKTVSADAKDFGITPESFEENQDIIGAVLYFLQNQKSTECLHTM</sequence>
<keyword evidence="3" id="KW-1185">Reference proteome</keyword>
<name>A0A1E4RDK4_9ASCO</name>
<dbReference type="GeneID" id="30997879"/>
<reference evidence="3" key="1">
    <citation type="submission" date="2016-05" db="EMBL/GenBank/DDBJ databases">
        <title>Comparative genomics of biotechnologically important yeasts.</title>
        <authorList>
            <consortium name="DOE Joint Genome Institute"/>
            <person name="Riley R."/>
            <person name="Haridas S."/>
            <person name="Wolfe K.H."/>
            <person name="Lopes M.R."/>
            <person name="Hittinger C.T."/>
            <person name="Goker M."/>
            <person name="Salamov A."/>
            <person name="Wisecaver J."/>
            <person name="Long T.M."/>
            <person name="Aerts A.L."/>
            <person name="Barry K."/>
            <person name="Choi C."/>
            <person name="Clum A."/>
            <person name="Coughlan A.Y."/>
            <person name="Deshpande S."/>
            <person name="Douglass A.P."/>
            <person name="Hanson S.J."/>
            <person name="Klenk H.-P."/>
            <person name="Labutti K."/>
            <person name="Lapidus A."/>
            <person name="Lindquist E."/>
            <person name="Lipzen A."/>
            <person name="Meier-Kolthoff J.P."/>
            <person name="Ohm R.A."/>
            <person name="Otillar R.P."/>
            <person name="Pangilinan J."/>
            <person name="Peng Y."/>
            <person name="Rokas A."/>
            <person name="Rosa C.A."/>
            <person name="Scheuner C."/>
            <person name="Sibirny A.A."/>
            <person name="Slot J.C."/>
            <person name="Stielow J.B."/>
            <person name="Sun H."/>
            <person name="Kurtzman C.P."/>
            <person name="Blackwell M."/>
            <person name="Grigoriev I.V."/>
            <person name="Jeffries T.W."/>
        </authorList>
    </citation>
    <scope>NUCLEOTIDE SEQUENCE [LARGE SCALE GENOMIC DNA]</scope>
    <source>
        <strain evidence="3">NRRL Y-1933</strain>
    </source>
</reference>
<dbReference type="AlphaFoldDB" id="A0A1E4RDK4"/>
<evidence type="ECO:0000256" key="1">
    <source>
        <dbReference type="SAM" id="MobiDB-lite"/>
    </source>
</evidence>
<protein>
    <submittedName>
        <fullName evidence="2">Uncharacterized protein</fullName>
    </submittedName>
</protein>
<organism evidence="2 3">
    <name type="scientific">Hyphopichia burtonii NRRL Y-1933</name>
    <dbReference type="NCBI Taxonomy" id="984485"/>
    <lineage>
        <taxon>Eukaryota</taxon>
        <taxon>Fungi</taxon>
        <taxon>Dikarya</taxon>
        <taxon>Ascomycota</taxon>
        <taxon>Saccharomycotina</taxon>
        <taxon>Pichiomycetes</taxon>
        <taxon>Debaryomycetaceae</taxon>
        <taxon>Hyphopichia</taxon>
    </lineage>
</organism>
<gene>
    <name evidence="2" type="ORF">HYPBUDRAFT_244249</name>
</gene>
<dbReference type="Proteomes" id="UP000095085">
    <property type="component" value="Unassembled WGS sequence"/>
</dbReference>
<dbReference type="EMBL" id="KV454545">
    <property type="protein sequence ID" value="ODV65344.1"/>
    <property type="molecule type" value="Genomic_DNA"/>
</dbReference>